<dbReference type="InterPro" id="IPR036388">
    <property type="entry name" value="WH-like_DNA-bd_sf"/>
</dbReference>
<reference evidence="5" key="1">
    <citation type="submission" date="2022-05" db="EMBL/GenBank/DDBJ databases">
        <title>Jatrophihabitans sp. SB3-54 whole genome sequence.</title>
        <authorList>
            <person name="Suh M.K."/>
            <person name="Eom M.K."/>
            <person name="Kim J.S."/>
            <person name="Kim H.S."/>
            <person name="Do H.E."/>
            <person name="Shin Y.K."/>
            <person name="Lee J.-S."/>
        </authorList>
    </citation>
    <scope>NUCLEOTIDE SEQUENCE</scope>
    <source>
        <strain evidence="5">SB3-54</strain>
    </source>
</reference>
<protein>
    <submittedName>
        <fullName evidence="5">MarR family winged helix-turn-helix transcriptional regulator</fullName>
    </submittedName>
</protein>
<dbReference type="Pfam" id="PF12802">
    <property type="entry name" value="MarR_2"/>
    <property type="match status" value="1"/>
</dbReference>
<evidence type="ECO:0000259" key="4">
    <source>
        <dbReference type="PROSITE" id="PS50995"/>
    </source>
</evidence>
<dbReference type="Gene3D" id="1.10.10.10">
    <property type="entry name" value="Winged helix-like DNA-binding domain superfamily/Winged helix DNA-binding domain"/>
    <property type="match status" value="1"/>
</dbReference>
<dbReference type="PANTHER" id="PTHR33164">
    <property type="entry name" value="TRANSCRIPTIONAL REGULATOR, MARR FAMILY"/>
    <property type="match status" value="1"/>
</dbReference>
<evidence type="ECO:0000256" key="2">
    <source>
        <dbReference type="ARBA" id="ARBA00023125"/>
    </source>
</evidence>
<evidence type="ECO:0000256" key="3">
    <source>
        <dbReference type="ARBA" id="ARBA00023163"/>
    </source>
</evidence>
<dbReference type="InterPro" id="IPR023187">
    <property type="entry name" value="Tscrpt_reg_MarR-type_CS"/>
</dbReference>
<evidence type="ECO:0000256" key="1">
    <source>
        <dbReference type="ARBA" id="ARBA00023015"/>
    </source>
</evidence>
<dbReference type="PANTHER" id="PTHR33164:SF95">
    <property type="entry name" value="TRANSCRIPTIONAL REGULATOR"/>
    <property type="match status" value="1"/>
</dbReference>
<keyword evidence="3" id="KW-0804">Transcription</keyword>
<dbReference type="Proteomes" id="UP001164693">
    <property type="component" value="Chromosome"/>
</dbReference>
<keyword evidence="1" id="KW-0805">Transcription regulation</keyword>
<organism evidence="5 6">
    <name type="scientific">Jatrophihabitans cynanchi</name>
    <dbReference type="NCBI Taxonomy" id="2944128"/>
    <lineage>
        <taxon>Bacteria</taxon>
        <taxon>Bacillati</taxon>
        <taxon>Actinomycetota</taxon>
        <taxon>Actinomycetes</taxon>
        <taxon>Jatrophihabitantales</taxon>
        <taxon>Jatrophihabitantaceae</taxon>
        <taxon>Jatrophihabitans</taxon>
    </lineage>
</organism>
<evidence type="ECO:0000313" key="5">
    <source>
        <dbReference type="EMBL" id="WAX58464.1"/>
    </source>
</evidence>
<proteinExistence type="predicted"/>
<dbReference type="SUPFAM" id="SSF46785">
    <property type="entry name" value="Winged helix' DNA-binding domain"/>
    <property type="match status" value="1"/>
</dbReference>
<dbReference type="InterPro" id="IPR000835">
    <property type="entry name" value="HTH_MarR-typ"/>
</dbReference>
<accession>A0ABY7K0T8</accession>
<evidence type="ECO:0000313" key="6">
    <source>
        <dbReference type="Proteomes" id="UP001164693"/>
    </source>
</evidence>
<dbReference type="EMBL" id="CP097463">
    <property type="protein sequence ID" value="WAX58464.1"/>
    <property type="molecule type" value="Genomic_DNA"/>
</dbReference>
<dbReference type="RefSeq" id="WP_269445005.1">
    <property type="nucleotide sequence ID" value="NZ_CP097463.1"/>
</dbReference>
<sequence>MIAKRRRSGGELVAVDVQDLPGHLIRLAQQLHKRMWLNDVSVEITSPQYGILNAILAEPGIDQKTAGEEVGIDKSTVGDVVYRLVQRGLVLTFRDPSDQRRNVLHLSRSGRQVVSDLGPKVVQMNRRLIAGLGKNDQTSLVRLLEALLDSAPADD</sequence>
<keyword evidence="2" id="KW-0238">DNA-binding</keyword>
<name>A0ABY7K0T8_9ACTN</name>
<dbReference type="PROSITE" id="PS50995">
    <property type="entry name" value="HTH_MARR_2"/>
    <property type="match status" value="1"/>
</dbReference>
<keyword evidence="6" id="KW-1185">Reference proteome</keyword>
<dbReference type="InterPro" id="IPR036390">
    <property type="entry name" value="WH_DNA-bd_sf"/>
</dbReference>
<dbReference type="PROSITE" id="PS01117">
    <property type="entry name" value="HTH_MARR_1"/>
    <property type="match status" value="1"/>
</dbReference>
<dbReference type="InterPro" id="IPR039422">
    <property type="entry name" value="MarR/SlyA-like"/>
</dbReference>
<feature type="domain" description="HTH marR-type" evidence="4">
    <location>
        <begin position="17"/>
        <end position="149"/>
    </location>
</feature>
<gene>
    <name evidence="5" type="ORF">M6B22_06790</name>
</gene>
<dbReference type="SMART" id="SM00347">
    <property type="entry name" value="HTH_MARR"/>
    <property type="match status" value="1"/>
</dbReference>